<evidence type="ECO:0000313" key="2">
    <source>
        <dbReference type="Proteomes" id="UP000271031"/>
    </source>
</evidence>
<keyword evidence="2" id="KW-1185">Reference proteome</keyword>
<dbReference type="Pfam" id="PF01546">
    <property type="entry name" value="Peptidase_M20"/>
    <property type="match status" value="1"/>
</dbReference>
<protein>
    <submittedName>
        <fullName evidence="1">M20/M25/M40 family metallo-hydrolase</fullName>
    </submittedName>
</protein>
<keyword evidence="1" id="KW-0378">Hydrolase</keyword>
<organism evidence="1 2">
    <name type="scientific">Brevibacillus fluminis</name>
    <dbReference type="NCBI Taxonomy" id="511487"/>
    <lineage>
        <taxon>Bacteria</taxon>
        <taxon>Bacillati</taxon>
        <taxon>Bacillota</taxon>
        <taxon>Bacilli</taxon>
        <taxon>Bacillales</taxon>
        <taxon>Paenibacillaceae</taxon>
        <taxon>Brevibacillus</taxon>
    </lineage>
</organism>
<dbReference type="GO" id="GO:0016787">
    <property type="term" value="F:hydrolase activity"/>
    <property type="evidence" value="ECO:0007669"/>
    <property type="project" value="UniProtKB-KW"/>
</dbReference>
<dbReference type="SUPFAM" id="SSF53187">
    <property type="entry name" value="Zn-dependent exopeptidases"/>
    <property type="match status" value="1"/>
</dbReference>
<dbReference type="InterPro" id="IPR017439">
    <property type="entry name" value="Amidohydrolase"/>
</dbReference>
<accession>A0A3M8DA02</accession>
<proteinExistence type="predicted"/>
<reference evidence="1 2" key="1">
    <citation type="submission" date="2018-10" db="EMBL/GenBank/DDBJ databases">
        <title>Phylogenomics of Brevibacillus.</title>
        <authorList>
            <person name="Dunlap C."/>
        </authorList>
    </citation>
    <scope>NUCLEOTIDE SEQUENCE [LARGE SCALE GENOMIC DNA]</scope>
    <source>
        <strain evidence="1 2">JCM 15716</strain>
    </source>
</reference>
<dbReference type="PANTHER" id="PTHR11014:SF63">
    <property type="entry name" value="METALLOPEPTIDASE, PUTATIVE (AFU_ORTHOLOGUE AFUA_6G09600)-RELATED"/>
    <property type="match status" value="1"/>
</dbReference>
<comment type="caution">
    <text evidence="1">The sequence shown here is derived from an EMBL/GenBank/DDBJ whole genome shotgun (WGS) entry which is preliminary data.</text>
</comment>
<dbReference type="OrthoDB" id="9776731at2"/>
<dbReference type="InterPro" id="IPR002933">
    <property type="entry name" value="Peptidase_M20"/>
</dbReference>
<dbReference type="PANTHER" id="PTHR11014">
    <property type="entry name" value="PEPTIDASE M20 FAMILY MEMBER"/>
    <property type="match status" value="1"/>
</dbReference>
<dbReference type="AlphaFoldDB" id="A0A3M8DA02"/>
<dbReference type="RefSeq" id="WP_122919705.1">
    <property type="nucleotide sequence ID" value="NZ_RHHQ01000016.1"/>
</dbReference>
<name>A0A3M8DA02_9BACL</name>
<dbReference type="EMBL" id="RHHQ01000016">
    <property type="protein sequence ID" value="RNB84864.1"/>
    <property type="molecule type" value="Genomic_DNA"/>
</dbReference>
<dbReference type="Gene3D" id="3.40.630.10">
    <property type="entry name" value="Zn peptidases"/>
    <property type="match status" value="1"/>
</dbReference>
<sequence length="73" mass="7615">MMHACGHNAHTTIGLGLAKGLMTMKDQLTGCIKIIFQPPEEGACGAKAMVEAGVLDDVDLFFSGHVGCDLPPC</sequence>
<evidence type="ECO:0000313" key="1">
    <source>
        <dbReference type="EMBL" id="RNB84864.1"/>
    </source>
</evidence>
<gene>
    <name evidence="1" type="ORF">EDM56_20095</name>
</gene>
<dbReference type="Proteomes" id="UP000271031">
    <property type="component" value="Unassembled WGS sequence"/>
</dbReference>